<name>A0ACC0A1A3_CATRO</name>
<dbReference type="EMBL" id="CM044707">
    <property type="protein sequence ID" value="KAI5654364.1"/>
    <property type="molecule type" value="Genomic_DNA"/>
</dbReference>
<dbReference type="Proteomes" id="UP001060085">
    <property type="component" value="Linkage Group LG07"/>
</dbReference>
<reference evidence="2" key="1">
    <citation type="journal article" date="2023" name="Nat. Plants">
        <title>Single-cell RNA sequencing provides a high-resolution roadmap for understanding the multicellular compartmentation of specialized metabolism.</title>
        <authorList>
            <person name="Sun S."/>
            <person name="Shen X."/>
            <person name="Li Y."/>
            <person name="Li Y."/>
            <person name="Wang S."/>
            <person name="Li R."/>
            <person name="Zhang H."/>
            <person name="Shen G."/>
            <person name="Guo B."/>
            <person name="Wei J."/>
            <person name="Xu J."/>
            <person name="St-Pierre B."/>
            <person name="Chen S."/>
            <person name="Sun C."/>
        </authorList>
    </citation>
    <scope>NUCLEOTIDE SEQUENCE [LARGE SCALE GENOMIC DNA]</scope>
</reference>
<organism evidence="1 2">
    <name type="scientific">Catharanthus roseus</name>
    <name type="common">Madagascar periwinkle</name>
    <name type="synonym">Vinca rosea</name>
    <dbReference type="NCBI Taxonomy" id="4058"/>
    <lineage>
        <taxon>Eukaryota</taxon>
        <taxon>Viridiplantae</taxon>
        <taxon>Streptophyta</taxon>
        <taxon>Embryophyta</taxon>
        <taxon>Tracheophyta</taxon>
        <taxon>Spermatophyta</taxon>
        <taxon>Magnoliopsida</taxon>
        <taxon>eudicotyledons</taxon>
        <taxon>Gunneridae</taxon>
        <taxon>Pentapetalae</taxon>
        <taxon>asterids</taxon>
        <taxon>lamiids</taxon>
        <taxon>Gentianales</taxon>
        <taxon>Apocynaceae</taxon>
        <taxon>Rauvolfioideae</taxon>
        <taxon>Vinceae</taxon>
        <taxon>Catharanthinae</taxon>
        <taxon>Catharanthus</taxon>
    </lineage>
</organism>
<keyword evidence="2" id="KW-1185">Reference proteome</keyword>
<evidence type="ECO:0000313" key="1">
    <source>
        <dbReference type="EMBL" id="KAI5654364.1"/>
    </source>
</evidence>
<gene>
    <name evidence="1" type="ORF">M9H77_31551</name>
</gene>
<evidence type="ECO:0000313" key="2">
    <source>
        <dbReference type="Proteomes" id="UP001060085"/>
    </source>
</evidence>
<comment type="caution">
    <text evidence="1">The sequence shown here is derived from an EMBL/GenBank/DDBJ whole genome shotgun (WGS) entry which is preliminary data.</text>
</comment>
<accession>A0ACC0A1A3</accession>
<sequence length="171" mass="18511">MGDSYWNRQGPRYPSASGTLKRPRLDYELATSRMSSGHDLFNYTPAEDLGGSQMLKETQVLGSAYDRYLQSSKVSLSPGEGSTSYSRGSLRAVGGAIPALQIRDPLATGRAGLAGPELATTGRRMTLTGQFEADEMIRSHEPLPLPRDASSTLYVEGLPSDSTKREVARIL</sequence>
<proteinExistence type="predicted"/>
<protein>
    <submittedName>
        <fullName evidence="1">Uncharacterized protein</fullName>
    </submittedName>
</protein>